<evidence type="ECO:0000256" key="1">
    <source>
        <dbReference type="SAM" id="MobiDB-lite"/>
    </source>
</evidence>
<reference evidence="3" key="2">
    <citation type="journal article" date="2015" name="Gigascience">
        <title>Reconstructing a comprehensive transcriptome assembly of a white-pupal translocated strain of the pest fruit fly Bactrocera cucurbitae.</title>
        <authorList>
            <person name="Sim S.B."/>
            <person name="Calla B."/>
            <person name="Hall B."/>
            <person name="DeRego T."/>
            <person name="Geib S.M."/>
        </authorList>
    </citation>
    <scope>NUCLEOTIDE SEQUENCE</scope>
</reference>
<reference evidence="3" key="1">
    <citation type="submission" date="2014-11" db="EMBL/GenBank/DDBJ databases">
        <authorList>
            <person name="Geib S."/>
        </authorList>
    </citation>
    <scope>NUCLEOTIDE SEQUENCE</scope>
</reference>
<keyword evidence="2" id="KW-0732">Signal</keyword>
<dbReference type="EMBL" id="GBXI01008728">
    <property type="protein sequence ID" value="JAD05564.1"/>
    <property type="molecule type" value="Transcribed_RNA"/>
</dbReference>
<evidence type="ECO:0000256" key="2">
    <source>
        <dbReference type="SAM" id="SignalP"/>
    </source>
</evidence>
<dbReference type="AlphaFoldDB" id="A0A0A1X2I9"/>
<accession>A0A0A1X2I9</accession>
<feature type="region of interest" description="Disordered" evidence="1">
    <location>
        <begin position="28"/>
        <end position="52"/>
    </location>
</feature>
<gene>
    <name evidence="3" type="primary">frr_4</name>
    <name evidence="3" type="ORF">g.22052</name>
</gene>
<evidence type="ECO:0000313" key="3">
    <source>
        <dbReference type="EMBL" id="JAD05564.1"/>
    </source>
</evidence>
<feature type="chain" id="PRO_5001983032" evidence="2">
    <location>
        <begin position="20"/>
        <end position="243"/>
    </location>
</feature>
<protein>
    <submittedName>
        <fullName evidence="3">Ribosome-recycling factor</fullName>
    </submittedName>
</protein>
<name>A0A0A1X2I9_ZEUCU</name>
<organism evidence="3">
    <name type="scientific">Zeugodacus cucurbitae</name>
    <name type="common">Melon fruit fly</name>
    <name type="synonym">Bactrocera cucurbitae</name>
    <dbReference type="NCBI Taxonomy" id="28588"/>
    <lineage>
        <taxon>Eukaryota</taxon>
        <taxon>Metazoa</taxon>
        <taxon>Ecdysozoa</taxon>
        <taxon>Arthropoda</taxon>
        <taxon>Hexapoda</taxon>
        <taxon>Insecta</taxon>
        <taxon>Pterygota</taxon>
        <taxon>Neoptera</taxon>
        <taxon>Endopterygota</taxon>
        <taxon>Diptera</taxon>
        <taxon>Brachycera</taxon>
        <taxon>Muscomorpha</taxon>
        <taxon>Tephritoidea</taxon>
        <taxon>Tephritidae</taxon>
        <taxon>Zeugodacus</taxon>
        <taxon>Zeugodacus</taxon>
    </lineage>
</organism>
<feature type="compositionally biased region" description="Polar residues" evidence="1">
    <location>
        <begin position="28"/>
        <end position="38"/>
    </location>
</feature>
<feature type="signal peptide" evidence="2">
    <location>
        <begin position="1"/>
        <end position="19"/>
    </location>
</feature>
<proteinExistence type="predicted"/>
<sequence length="243" mass="27759">MSKIIWLFVCAISLQFAFSLPTAETQSALKDSSSTEQNALAPAKGKDAPKPLTLEEQNLITRERKRLSAMIIEGDKKHQQFLLKASNKIAKNILADPAISRIGTTEGKQERAVLEAYVQDSDDILNATADKCIKVLKDFFTFTNRHYSIKYNPKYADDIWYKALKTHGMDQLESEEAKILNEIGCQYADEFEKYLKSLSPAGLEKEKDLVYVHETYLENKDVMDKANYGYRYVSFFKEQQAED</sequence>